<dbReference type="GO" id="GO:0005549">
    <property type="term" value="F:odorant binding"/>
    <property type="evidence" value="ECO:0007669"/>
    <property type="project" value="InterPro"/>
</dbReference>
<evidence type="ECO:0000256" key="6">
    <source>
        <dbReference type="ARBA" id="ARBA00022989"/>
    </source>
</evidence>
<dbReference type="Pfam" id="PF02949">
    <property type="entry name" value="7tm_6"/>
    <property type="match status" value="1"/>
</dbReference>
<dbReference type="GO" id="GO:0007165">
    <property type="term" value="P:signal transduction"/>
    <property type="evidence" value="ECO:0007669"/>
    <property type="project" value="UniProtKB-KW"/>
</dbReference>
<organism evidence="11">
    <name type="scientific">Locusta migratoria</name>
    <name type="common">Migratory locust</name>
    <dbReference type="NCBI Taxonomy" id="7004"/>
    <lineage>
        <taxon>Eukaryota</taxon>
        <taxon>Metazoa</taxon>
        <taxon>Ecdysozoa</taxon>
        <taxon>Arthropoda</taxon>
        <taxon>Hexapoda</taxon>
        <taxon>Insecta</taxon>
        <taxon>Pterygota</taxon>
        <taxon>Neoptera</taxon>
        <taxon>Polyneoptera</taxon>
        <taxon>Orthoptera</taxon>
        <taxon>Caelifera</taxon>
        <taxon>Acrididea</taxon>
        <taxon>Acridomorpha</taxon>
        <taxon>Acridoidea</taxon>
        <taxon>Acrididae</taxon>
        <taxon>Oedipodinae</taxon>
        <taxon>Locusta</taxon>
    </lineage>
</organism>
<proteinExistence type="evidence at transcript level"/>
<feature type="transmembrane region" description="Helical" evidence="10">
    <location>
        <begin position="139"/>
        <end position="161"/>
    </location>
</feature>
<keyword evidence="5 10" id="KW-0552">Olfaction</keyword>
<evidence type="ECO:0000256" key="5">
    <source>
        <dbReference type="ARBA" id="ARBA00022725"/>
    </source>
</evidence>
<comment type="similarity">
    <text evidence="10">Belongs to the insect chemoreceptor superfamily. Heteromeric odorant receptor channel (TC 1.A.69) family.</text>
</comment>
<comment type="subcellular location">
    <subcellularLocation>
        <location evidence="1 10">Cell membrane</location>
        <topology evidence="1 10">Multi-pass membrane protein</topology>
    </subcellularLocation>
</comment>
<keyword evidence="8 10" id="KW-0675">Receptor</keyword>
<evidence type="ECO:0000313" key="11">
    <source>
        <dbReference type="EMBL" id="ALD51487.1"/>
    </source>
</evidence>
<reference evidence="11" key="1">
    <citation type="journal article" date="2015" name="Cell. Mol. Life Sci.">
        <title>Identification and functional analysis of olfactory receptor family reveal unusual characteristics of the olfactory system in the migratory locust.</title>
        <authorList>
            <person name="Wang Z."/>
            <person name="Yang P."/>
            <person name="Chen D."/>
            <person name="Jiang F."/>
            <person name="Li Y."/>
            <person name="Wang X."/>
            <person name="Kang L."/>
        </authorList>
    </citation>
    <scope>NUCLEOTIDE SEQUENCE</scope>
</reference>
<feature type="transmembrane region" description="Helical" evidence="10">
    <location>
        <begin position="74"/>
        <end position="95"/>
    </location>
</feature>
<protein>
    <recommendedName>
        <fullName evidence="10">Odorant receptor</fullName>
    </recommendedName>
</protein>
<evidence type="ECO:0000256" key="7">
    <source>
        <dbReference type="ARBA" id="ARBA00023136"/>
    </source>
</evidence>
<dbReference type="PANTHER" id="PTHR21137:SF35">
    <property type="entry name" value="ODORANT RECEPTOR 19A-RELATED"/>
    <property type="match status" value="1"/>
</dbReference>
<keyword evidence="3 10" id="KW-0716">Sensory transduction</keyword>
<feature type="transmembrane region" description="Helical" evidence="10">
    <location>
        <begin position="188"/>
        <end position="214"/>
    </location>
</feature>
<evidence type="ECO:0000256" key="9">
    <source>
        <dbReference type="ARBA" id="ARBA00023224"/>
    </source>
</evidence>
<name>A0A0M4IUI3_LOCMI</name>
<keyword evidence="4 10" id="KW-0812">Transmembrane</keyword>
<keyword evidence="2" id="KW-1003">Cell membrane</keyword>
<comment type="caution">
    <text evidence="10">Lacks conserved residue(s) required for the propagation of feature annotation.</text>
</comment>
<dbReference type="GO" id="GO:0004984">
    <property type="term" value="F:olfactory receptor activity"/>
    <property type="evidence" value="ECO:0007669"/>
    <property type="project" value="InterPro"/>
</dbReference>
<feature type="transmembrane region" description="Helical" evidence="10">
    <location>
        <begin position="40"/>
        <end position="62"/>
    </location>
</feature>
<keyword evidence="7 10" id="KW-0472">Membrane</keyword>
<reference evidence="11" key="2">
    <citation type="submission" date="2015-02" db="EMBL/GenBank/DDBJ databases">
        <authorList>
            <person name="Torres C."/>
        </authorList>
    </citation>
    <scope>NUCLEOTIDE SEQUENCE</scope>
</reference>
<accession>A0A0M4IUI3</accession>
<keyword evidence="6 10" id="KW-1133">Transmembrane helix</keyword>
<dbReference type="AlphaFoldDB" id="A0A0M4IUI3"/>
<evidence type="ECO:0000256" key="3">
    <source>
        <dbReference type="ARBA" id="ARBA00022606"/>
    </source>
</evidence>
<evidence type="ECO:0000256" key="10">
    <source>
        <dbReference type="RuleBase" id="RU351113"/>
    </source>
</evidence>
<evidence type="ECO:0000256" key="2">
    <source>
        <dbReference type="ARBA" id="ARBA00022475"/>
    </source>
</evidence>
<keyword evidence="9 10" id="KW-0807">Transducer</keyword>
<dbReference type="PANTHER" id="PTHR21137">
    <property type="entry name" value="ODORANT RECEPTOR"/>
    <property type="match status" value="1"/>
</dbReference>
<dbReference type="InterPro" id="IPR004117">
    <property type="entry name" value="7tm6_olfct_rcpt"/>
</dbReference>
<sequence>MDWDPKETEPLTWQYTTHSVLKYDLRILHLLCLWPLPGSLFFRLLTAFLIALCLGHFVEGLVNLCTLSGDMEDYTLALSNISVVTIGTVKTAFFLRNERKYFRLVRWLDALVAAEKKSVSSRPLSEAIFPAAQKRSARVAAFLLLYNCFLLFIWLTAPLAARPEARILPLQQLPLTDSNAYPLYELSYAMQALSIFFIGLINVHLDCFFTVAMIQTAALLKSLASRLADLQVRNAPSRRNVDEGRKNIVTADDMYRELCLCIRTHQEITRFVQHLENVMNPIAMMQLALGVFDGCMLIFPAAYSSETSALVKCFGAAPTVCMQLLLYCLGAHSVREQGESVSVAAYSSGWADASARFRRAVQVVITRAQKPLVLTAGGIYPIQRATFLSLLNAGYSYYALLQNFNGR</sequence>
<dbReference type="EMBL" id="KP843351">
    <property type="protein sequence ID" value="ALD51487.1"/>
    <property type="molecule type" value="mRNA"/>
</dbReference>
<dbReference type="GO" id="GO:0005886">
    <property type="term" value="C:plasma membrane"/>
    <property type="evidence" value="ECO:0007669"/>
    <property type="project" value="UniProtKB-SubCell"/>
</dbReference>
<evidence type="ECO:0000256" key="8">
    <source>
        <dbReference type="ARBA" id="ARBA00023170"/>
    </source>
</evidence>
<evidence type="ECO:0000256" key="4">
    <source>
        <dbReference type="ARBA" id="ARBA00022692"/>
    </source>
</evidence>
<evidence type="ECO:0000256" key="1">
    <source>
        <dbReference type="ARBA" id="ARBA00004651"/>
    </source>
</evidence>